<keyword evidence="1" id="KW-0479">Metal-binding</keyword>
<dbReference type="InterPro" id="IPR019786">
    <property type="entry name" value="Zinc_finger_PHD-type_CS"/>
</dbReference>
<organism evidence="5 6">
    <name type="scientific">Chondrus crispus</name>
    <name type="common">Carrageen Irish moss</name>
    <name type="synonym">Polymorpha crispa</name>
    <dbReference type="NCBI Taxonomy" id="2769"/>
    <lineage>
        <taxon>Eukaryota</taxon>
        <taxon>Rhodophyta</taxon>
        <taxon>Florideophyceae</taxon>
        <taxon>Rhodymeniophycidae</taxon>
        <taxon>Gigartinales</taxon>
        <taxon>Gigartinaceae</taxon>
        <taxon>Chondrus</taxon>
    </lineage>
</organism>
<dbReference type="InterPro" id="IPR013083">
    <property type="entry name" value="Znf_RING/FYVE/PHD"/>
</dbReference>
<dbReference type="PROSITE" id="PS01359">
    <property type="entry name" value="ZF_PHD_1"/>
    <property type="match status" value="1"/>
</dbReference>
<dbReference type="KEGG" id="ccp:CHC_T00002603001"/>
<dbReference type="OrthoDB" id="10607668at2759"/>
<dbReference type="InterPro" id="IPR011011">
    <property type="entry name" value="Znf_FYVE_PHD"/>
</dbReference>
<evidence type="ECO:0008006" key="7">
    <source>
        <dbReference type="Google" id="ProtNLM"/>
    </source>
</evidence>
<dbReference type="GO" id="GO:0008270">
    <property type="term" value="F:zinc ion binding"/>
    <property type="evidence" value="ECO:0007669"/>
    <property type="project" value="UniProtKB-KW"/>
</dbReference>
<dbReference type="Proteomes" id="UP000012073">
    <property type="component" value="Unassembled WGS sequence"/>
</dbReference>
<feature type="compositionally biased region" description="Polar residues" evidence="4">
    <location>
        <begin position="151"/>
        <end position="166"/>
    </location>
</feature>
<feature type="compositionally biased region" description="Polar residues" evidence="4">
    <location>
        <begin position="225"/>
        <end position="238"/>
    </location>
</feature>
<evidence type="ECO:0000256" key="4">
    <source>
        <dbReference type="SAM" id="MobiDB-lite"/>
    </source>
</evidence>
<evidence type="ECO:0000313" key="6">
    <source>
        <dbReference type="Proteomes" id="UP000012073"/>
    </source>
</evidence>
<evidence type="ECO:0000256" key="1">
    <source>
        <dbReference type="ARBA" id="ARBA00022723"/>
    </source>
</evidence>
<proteinExistence type="predicted"/>
<reference evidence="6" key="1">
    <citation type="journal article" date="2013" name="Proc. Natl. Acad. Sci. U.S.A.">
        <title>Genome structure and metabolic features in the red seaweed Chondrus crispus shed light on evolution of the Archaeplastida.</title>
        <authorList>
            <person name="Collen J."/>
            <person name="Porcel B."/>
            <person name="Carre W."/>
            <person name="Ball S.G."/>
            <person name="Chaparro C."/>
            <person name="Tonon T."/>
            <person name="Barbeyron T."/>
            <person name="Michel G."/>
            <person name="Noel B."/>
            <person name="Valentin K."/>
            <person name="Elias M."/>
            <person name="Artiguenave F."/>
            <person name="Arun A."/>
            <person name="Aury J.M."/>
            <person name="Barbosa-Neto J.F."/>
            <person name="Bothwell J.H."/>
            <person name="Bouget F.Y."/>
            <person name="Brillet L."/>
            <person name="Cabello-Hurtado F."/>
            <person name="Capella-Gutierrez S."/>
            <person name="Charrier B."/>
            <person name="Cladiere L."/>
            <person name="Cock J.M."/>
            <person name="Coelho S.M."/>
            <person name="Colleoni C."/>
            <person name="Czjzek M."/>
            <person name="Da Silva C."/>
            <person name="Delage L."/>
            <person name="Denoeud F."/>
            <person name="Deschamps P."/>
            <person name="Dittami S.M."/>
            <person name="Gabaldon T."/>
            <person name="Gachon C.M."/>
            <person name="Groisillier A."/>
            <person name="Herve C."/>
            <person name="Jabbari K."/>
            <person name="Katinka M."/>
            <person name="Kloareg B."/>
            <person name="Kowalczyk N."/>
            <person name="Labadie K."/>
            <person name="Leblanc C."/>
            <person name="Lopez P.J."/>
            <person name="McLachlan D.H."/>
            <person name="Meslet-Cladiere L."/>
            <person name="Moustafa A."/>
            <person name="Nehr Z."/>
            <person name="Nyvall Collen P."/>
            <person name="Panaud O."/>
            <person name="Partensky F."/>
            <person name="Poulain J."/>
            <person name="Rensing S.A."/>
            <person name="Rousvoal S."/>
            <person name="Samson G."/>
            <person name="Symeonidi A."/>
            <person name="Weissenbach J."/>
            <person name="Zambounis A."/>
            <person name="Wincker P."/>
            <person name="Boyen C."/>
        </authorList>
    </citation>
    <scope>NUCLEOTIDE SEQUENCE [LARGE SCALE GENOMIC DNA]</scope>
    <source>
        <strain evidence="6">cv. Stackhouse</strain>
    </source>
</reference>
<dbReference type="Gene3D" id="3.30.40.10">
    <property type="entry name" value="Zinc/RING finger domain, C3HC4 (zinc finger)"/>
    <property type="match status" value="1"/>
</dbReference>
<dbReference type="RefSeq" id="XP_005713746.1">
    <property type="nucleotide sequence ID" value="XM_005713689.1"/>
</dbReference>
<sequence>MNLKAGSVVDAKKPGGRRKSAAVQEDARKGVDTHVKVKFKGDAIVYCIPWKDINAQHLIKAKPPNAEAAGKPLVVVINEENQDVAPRENVQSTPFAPTATLRLGGDDPPSGGGQARVTQTGRNETLYSVQKRWRFPQPLDLPARDARVPASSFTPRFNRENVNSPDNESHGMRSDSNGGPNGGLAGESPSRKHKESLLEFTLRSPLRQEKRDAPLYRFSDEIRGTPTSRPDSRPSQFSYPAKRQRTDHGMPGTNGVISEVGSYQSKGHVTSMVTPISRHPAGSLEGVSVSRYREEWKTAEYRIPRTRLQHQHNSELWPPHPHVPPPRGDFFASNSNRYRSITGSRVVENHAPNARLRKKIDSFRDERIISIKRQPASPVAKCFQGSEPFPREDPGSLELPKSSFEAMEICEKLIKESKESDSVDQASEEAETEETTIEYVALRSAATRRRCKSKPKRWRARALPHVRVSGLPQPASDQGTNQEELVACETSGLRICHCECGNPLGKGRALQCGMCGLWYHKGCVRSHDVIEKWDKPMDDPKLFMCDRCAEKVITEKSILARSKDDDISAQAVEKPESFFFAQTAIVYDGRGGPLTAPNHWNVMVTPEGRESRSSVAWRARIPLTENDINARAENVELLRAGVRRPSIGQQERDTIDSRFTESILHCT</sequence>
<name>R7Q5Y1_CHOCR</name>
<keyword evidence="3" id="KW-0862">Zinc</keyword>
<accession>R7Q5Y1</accession>
<dbReference type="Gramene" id="CDF33927">
    <property type="protein sequence ID" value="CDF33927"/>
    <property type="gene ID" value="CHC_T00002603001"/>
</dbReference>
<evidence type="ECO:0000256" key="2">
    <source>
        <dbReference type="ARBA" id="ARBA00022771"/>
    </source>
</evidence>
<protein>
    <recommendedName>
        <fullName evidence="7">Zinc finger PHD-type domain-containing protein</fullName>
    </recommendedName>
</protein>
<evidence type="ECO:0000256" key="3">
    <source>
        <dbReference type="ARBA" id="ARBA00022833"/>
    </source>
</evidence>
<feature type="compositionally biased region" description="Basic and acidic residues" evidence="4">
    <location>
        <begin position="206"/>
        <end position="223"/>
    </location>
</feature>
<feature type="region of interest" description="Disordered" evidence="4">
    <location>
        <begin position="85"/>
        <end position="123"/>
    </location>
</feature>
<dbReference type="EMBL" id="HG001662">
    <property type="protein sequence ID" value="CDF33927.1"/>
    <property type="molecule type" value="Genomic_DNA"/>
</dbReference>
<feature type="region of interest" description="Disordered" evidence="4">
    <location>
        <begin position="150"/>
        <end position="250"/>
    </location>
</feature>
<keyword evidence="6" id="KW-1185">Reference proteome</keyword>
<feature type="region of interest" description="Disordered" evidence="4">
    <location>
        <begin position="1"/>
        <end position="27"/>
    </location>
</feature>
<dbReference type="SUPFAM" id="SSF57903">
    <property type="entry name" value="FYVE/PHD zinc finger"/>
    <property type="match status" value="1"/>
</dbReference>
<evidence type="ECO:0000313" key="5">
    <source>
        <dbReference type="EMBL" id="CDF33927.1"/>
    </source>
</evidence>
<keyword evidence="2" id="KW-0863">Zinc-finger</keyword>
<dbReference type="CDD" id="cd15489">
    <property type="entry name" value="PHD_SF"/>
    <property type="match status" value="1"/>
</dbReference>
<dbReference type="GeneID" id="17321459"/>
<gene>
    <name evidence="5" type="ORF">CHC_T00002603001</name>
</gene>
<dbReference type="AlphaFoldDB" id="R7Q5Y1"/>